<dbReference type="InterPro" id="IPR000914">
    <property type="entry name" value="SBP_5_dom"/>
</dbReference>
<evidence type="ECO:0000256" key="5">
    <source>
        <dbReference type="SAM" id="MobiDB-lite"/>
    </source>
</evidence>
<dbReference type="GO" id="GO:0042597">
    <property type="term" value="C:periplasmic space"/>
    <property type="evidence" value="ECO:0007669"/>
    <property type="project" value="UniProtKB-ARBA"/>
</dbReference>
<dbReference type="InterPro" id="IPR030678">
    <property type="entry name" value="Peptide/Ni-bd"/>
</dbReference>
<comment type="similarity">
    <text evidence="2">Belongs to the bacterial solute-binding protein 5 family.</text>
</comment>
<dbReference type="HOGENOM" id="CLU_017028_7_4_2"/>
<evidence type="ECO:0000313" key="7">
    <source>
        <dbReference type="EMBL" id="AKB26976.1"/>
    </source>
</evidence>
<dbReference type="CDD" id="cd08490">
    <property type="entry name" value="PBP2_NikA_DppA_OppA_like_3"/>
    <property type="match status" value="1"/>
</dbReference>
<dbReference type="Gene3D" id="3.40.190.10">
    <property type="entry name" value="Periplasmic binding protein-like II"/>
    <property type="match status" value="1"/>
</dbReference>
<dbReference type="PIRSF" id="PIRSF002741">
    <property type="entry name" value="MppA"/>
    <property type="match status" value="1"/>
</dbReference>
<reference evidence="7 8" key="1">
    <citation type="submission" date="2014-07" db="EMBL/GenBank/DDBJ databases">
        <title>Methanogenic archaea and the global carbon cycle.</title>
        <authorList>
            <person name="Henriksen J.R."/>
            <person name="Luke J."/>
            <person name="Reinhart S."/>
            <person name="Benedict M.N."/>
            <person name="Youngblut N.D."/>
            <person name="Metcalf M.E."/>
            <person name="Whitaker R.J."/>
            <person name="Metcalf W.W."/>
        </authorList>
    </citation>
    <scope>NUCLEOTIDE SEQUENCE [LARGE SCALE GENOMIC DNA]</scope>
    <source>
        <strain evidence="7 8">T4/M</strain>
    </source>
</reference>
<keyword evidence="3" id="KW-0813">Transport</keyword>
<sequence>MYAIISIISSAAGNKNHKNSGDSEMKKKNSPLLILLIISLTCAVLATSGCSSTEESGAQEEVSGMDLASGSEGASQVEEDSEANTLILGEMWEIDTINTIDGDGGTLICEKAAVTETLVGANEDFSLKPGLATSWEQLDENTWEFKLRENVTFHDGSPMTANEVKFTLEKVIEANPRVDSMLKIDSMEVVDNHTLKIKTTEINPILPGILHYPDTAVISPSSFDEAGEFVKPIGTGPYKFESFDEQTRVLTVVKNENWWGGEVGLDKMILKGIPDPNTRAMAIENGEVDFTVDVPYSETDRIDAIEGINVEKYKTPRVYKIDVNLNHEPLEDVRVRQAMSYAIDRAGIVEHVLYNVGEAAAGPFLPTMVWANQSLSPYTRDLEKADELLTAAGWVDTDGNGIRDKDGEPLKLNMMTYSARPGLPPMAEAMAAQLREAGIDVETEVMEMGAINDRKEKGNWDLYLAAYNIAMVPDPEYILTNWYMTDGPDNGPGYSNPEVDALITEARKITDLEERYKKFNEVEAIVYDEQPMIIVAYYGCAIVKKDYVKGYVFDPTAHDYRINADMYLEK</sequence>
<dbReference type="FunFam" id="3.10.105.10:FF:000006">
    <property type="entry name" value="Peptide ABC transporter substrate-binding protein"/>
    <property type="match status" value="1"/>
</dbReference>
<dbReference type="GO" id="GO:0043190">
    <property type="term" value="C:ATP-binding cassette (ABC) transporter complex"/>
    <property type="evidence" value="ECO:0007669"/>
    <property type="project" value="InterPro"/>
</dbReference>
<evidence type="ECO:0000256" key="3">
    <source>
        <dbReference type="ARBA" id="ARBA00022448"/>
    </source>
</evidence>
<evidence type="ECO:0000256" key="1">
    <source>
        <dbReference type="ARBA" id="ARBA00004196"/>
    </source>
</evidence>
<dbReference type="GO" id="GO:1904680">
    <property type="term" value="F:peptide transmembrane transporter activity"/>
    <property type="evidence" value="ECO:0007669"/>
    <property type="project" value="TreeGrafter"/>
</dbReference>
<dbReference type="GO" id="GO:0015833">
    <property type="term" value="P:peptide transport"/>
    <property type="evidence" value="ECO:0007669"/>
    <property type="project" value="TreeGrafter"/>
</dbReference>
<keyword evidence="4" id="KW-0732">Signal</keyword>
<gene>
    <name evidence="7" type="ORF">MSSIT_0257</name>
</gene>
<evidence type="ECO:0000313" key="8">
    <source>
        <dbReference type="Proteomes" id="UP000033111"/>
    </source>
</evidence>
<name>A0A0E3L7L4_9EURY</name>
<feature type="region of interest" description="Disordered" evidence="5">
    <location>
        <begin position="53"/>
        <end position="79"/>
    </location>
</feature>
<dbReference type="SUPFAM" id="SSF53850">
    <property type="entry name" value="Periplasmic binding protein-like II"/>
    <property type="match status" value="1"/>
</dbReference>
<dbReference type="EMBL" id="CP009506">
    <property type="protein sequence ID" value="AKB26976.1"/>
    <property type="molecule type" value="Genomic_DNA"/>
</dbReference>
<dbReference type="Gene3D" id="3.10.105.10">
    <property type="entry name" value="Dipeptide-binding Protein, Domain 3"/>
    <property type="match status" value="1"/>
</dbReference>
<proteinExistence type="inferred from homology"/>
<dbReference type="AlphaFoldDB" id="A0A0E3L7L4"/>
<evidence type="ECO:0000256" key="4">
    <source>
        <dbReference type="ARBA" id="ARBA00022729"/>
    </source>
</evidence>
<protein>
    <submittedName>
        <fullName evidence="7">Oligopeptide ABC transporter, periplasmic oligopeptide-binding protein OppA</fullName>
    </submittedName>
</protein>
<dbReference type="PATRIC" id="fig|1434120.4.peg.326"/>
<dbReference type="Pfam" id="PF00496">
    <property type="entry name" value="SBP_bac_5"/>
    <property type="match status" value="1"/>
</dbReference>
<dbReference type="KEGG" id="msw:MSSIT_0257"/>
<accession>A0A0E3L7L4</accession>
<dbReference type="FunFam" id="3.40.190.10:FF:000395">
    <property type="entry name" value="Oligopeptide ABC transporter, solute-binding protein"/>
    <property type="match status" value="1"/>
</dbReference>
<dbReference type="PANTHER" id="PTHR30290:SF10">
    <property type="entry name" value="PERIPLASMIC OLIGOPEPTIDE-BINDING PROTEIN-RELATED"/>
    <property type="match status" value="1"/>
</dbReference>
<evidence type="ECO:0000259" key="6">
    <source>
        <dbReference type="Pfam" id="PF00496"/>
    </source>
</evidence>
<keyword evidence="8" id="KW-1185">Reference proteome</keyword>
<dbReference type="InterPro" id="IPR039424">
    <property type="entry name" value="SBP_5"/>
</dbReference>
<feature type="domain" description="Solute-binding protein family 5" evidence="6">
    <location>
        <begin position="127"/>
        <end position="486"/>
    </location>
</feature>
<dbReference type="PANTHER" id="PTHR30290">
    <property type="entry name" value="PERIPLASMIC BINDING COMPONENT OF ABC TRANSPORTER"/>
    <property type="match status" value="1"/>
</dbReference>
<comment type="subcellular location">
    <subcellularLocation>
        <location evidence="1">Cell envelope</location>
    </subcellularLocation>
</comment>
<dbReference type="Proteomes" id="UP000033111">
    <property type="component" value="Chromosome"/>
</dbReference>
<evidence type="ECO:0000256" key="2">
    <source>
        <dbReference type="ARBA" id="ARBA00005695"/>
    </source>
</evidence>
<organism evidence="7 8">
    <name type="scientific">Methanosarcina siciliae T4/M</name>
    <dbReference type="NCBI Taxonomy" id="1434120"/>
    <lineage>
        <taxon>Archaea</taxon>
        <taxon>Methanobacteriati</taxon>
        <taxon>Methanobacteriota</taxon>
        <taxon>Stenosarchaea group</taxon>
        <taxon>Methanomicrobia</taxon>
        <taxon>Methanosarcinales</taxon>
        <taxon>Methanosarcinaceae</taxon>
        <taxon>Methanosarcina</taxon>
    </lineage>
</organism>